<evidence type="ECO:0000256" key="2">
    <source>
        <dbReference type="ARBA" id="ARBA00022694"/>
    </source>
</evidence>
<evidence type="ECO:0000313" key="7">
    <source>
        <dbReference type="Proteomes" id="UP000799437"/>
    </source>
</evidence>
<evidence type="ECO:0000256" key="4">
    <source>
        <dbReference type="SAM" id="MobiDB-lite"/>
    </source>
</evidence>
<dbReference type="GO" id="GO:0005634">
    <property type="term" value="C:nucleus"/>
    <property type="evidence" value="ECO:0007669"/>
    <property type="project" value="TreeGrafter"/>
</dbReference>
<keyword evidence="3" id="KW-0413">Isomerase</keyword>
<dbReference type="InterPro" id="IPR001406">
    <property type="entry name" value="PsdUridine_synth_TruA"/>
</dbReference>
<dbReference type="GO" id="GO:0031119">
    <property type="term" value="P:tRNA pseudouridine synthesis"/>
    <property type="evidence" value="ECO:0007669"/>
    <property type="project" value="TreeGrafter"/>
</dbReference>
<feature type="compositionally biased region" description="Basic and acidic residues" evidence="4">
    <location>
        <begin position="47"/>
        <end position="59"/>
    </location>
</feature>
<comment type="similarity">
    <text evidence="1">Belongs to the tRNA pseudouridine synthase TruA family.</text>
</comment>
<feature type="region of interest" description="Disordered" evidence="4">
    <location>
        <begin position="40"/>
        <end position="59"/>
    </location>
</feature>
<dbReference type="OrthoDB" id="25767at2759"/>
<dbReference type="AlphaFoldDB" id="A0A6A6VUP8"/>
<dbReference type="SUPFAM" id="SSF55120">
    <property type="entry name" value="Pseudouridine synthase"/>
    <property type="match status" value="1"/>
</dbReference>
<dbReference type="Gene3D" id="3.30.70.660">
    <property type="entry name" value="Pseudouridine synthase I, catalytic domain, C-terminal subdomain"/>
    <property type="match status" value="1"/>
</dbReference>
<proteinExistence type="inferred from homology"/>
<feature type="domain" description="Pseudouridine synthase I TruA alpha/beta" evidence="5">
    <location>
        <begin position="294"/>
        <end position="418"/>
    </location>
</feature>
<dbReference type="InterPro" id="IPR020097">
    <property type="entry name" value="PsdUridine_synth_TruA_a/b_dom"/>
</dbReference>
<dbReference type="Pfam" id="PF01416">
    <property type="entry name" value="PseudoU_synth_1"/>
    <property type="match status" value="1"/>
</dbReference>
<feature type="compositionally biased region" description="Low complexity" evidence="4">
    <location>
        <begin position="191"/>
        <end position="202"/>
    </location>
</feature>
<evidence type="ECO:0000259" key="5">
    <source>
        <dbReference type="Pfam" id="PF01416"/>
    </source>
</evidence>
<keyword evidence="2" id="KW-0819">tRNA processing</keyword>
<reference evidence="6" key="1">
    <citation type="journal article" date="2020" name="Stud. Mycol.">
        <title>101 Dothideomycetes genomes: a test case for predicting lifestyles and emergence of pathogens.</title>
        <authorList>
            <person name="Haridas S."/>
            <person name="Albert R."/>
            <person name="Binder M."/>
            <person name="Bloem J."/>
            <person name="Labutti K."/>
            <person name="Salamov A."/>
            <person name="Andreopoulos B."/>
            <person name="Baker S."/>
            <person name="Barry K."/>
            <person name="Bills G."/>
            <person name="Bluhm B."/>
            <person name="Cannon C."/>
            <person name="Castanera R."/>
            <person name="Culley D."/>
            <person name="Daum C."/>
            <person name="Ezra D."/>
            <person name="Gonzalez J."/>
            <person name="Henrissat B."/>
            <person name="Kuo A."/>
            <person name="Liang C."/>
            <person name="Lipzen A."/>
            <person name="Lutzoni F."/>
            <person name="Magnuson J."/>
            <person name="Mondo S."/>
            <person name="Nolan M."/>
            <person name="Ohm R."/>
            <person name="Pangilinan J."/>
            <person name="Park H.-J."/>
            <person name="Ramirez L."/>
            <person name="Alfaro M."/>
            <person name="Sun H."/>
            <person name="Tritt A."/>
            <person name="Yoshinaga Y."/>
            <person name="Zwiers L.-H."/>
            <person name="Turgeon B."/>
            <person name="Goodwin S."/>
            <person name="Spatafora J."/>
            <person name="Crous P."/>
            <person name="Grigoriev I."/>
        </authorList>
    </citation>
    <scope>NUCLEOTIDE SEQUENCE</scope>
    <source>
        <strain evidence="6">CBS 121739</strain>
    </source>
</reference>
<sequence length="571" mass="64661">MTETSPQNSTPNVDNDYQSWSHTQLVDRVVELEQKLKAQAEAYNPRRARDSKKPSKIERQYKKIKSKPNTFDPSRYNTRLIALKFAYLGQRYNGYEHHTGNDTPLPTIEEVLWQALIKTKLICPQKRDGASTPQSTPGRYEVDVNWDGCEYSKCGRTDKGVSAFGQVIGIRVRSNRPMEKDKGVNTGITESSSQTNLQQQDLQTNDNVEPEIPFDPVGDEIPYVQMLNRVLPPDVRILAWCPNPPLNFSARFHCRERRYKYFFTQPAYNPIPGGTADSSRPMHGHLSISAMREAAHHLVGCHDFRNLCKIDASKQITNWKRRIFHADIEEIGSLPDPSYVQGPSAHADTPKLYAIVVHGSAFLWHQIRHIASILFLIGQGIETPDLVPQLLDITVNPRKPSYEMAPDAPLVLWDCIFPAPLESEQESGNREHSEQAHEDSLEWIHMNNQSAVNATDSRGKWGSGGIVEDLWKVWRRSKMDEILAAQLLDKGATVVANAPYDTATGGNDTQRRRTTLIFDGGDFAKKIGTYTPVMDKVRQESVEVQNAKYRERRILTGKRIYGKPAEDTAEE</sequence>
<dbReference type="Proteomes" id="UP000799437">
    <property type="component" value="Unassembled WGS sequence"/>
</dbReference>
<evidence type="ECO:0000256" key="3">
    <source>
        <dbReference type="ARBA" id="ARBA00023235"/>
    </source>
</evidence>
<dbReference type="HAMAP" id="MF_00171">
    <property type="entry name" value="TruA"/>
    <property type="match status" value="1"/>
</dbReference>
<dbReference type="GeneID" id="54488702"/>
<keyword evidence="7" id="KW-1185">Reference proteome</keyword>
<name>A0A6A6VUP8_9PEZI</name>
<evidence type="ECO:0000256" key="1">
    <source>
        <dbReference type="ARBA" id="ARBA00009375"/>
    </source>
</evidence>
<dbReference type="GO" id="GO:0003723">
    <property type="term" value="F:RNA binding"/>
    <property type="evidence" value="ECO:0007669"/>
    <property type="project" value="InterPro"/>
</dbReference>
<gene>
    <name evidence="6" type="ORF">EJ05DRAFT_504987</name>
</gene>
<dbReference type="GO" id="GO:0005737">
    <property type="term" value="C:cytoplasm"/>
    <property type="evidence" value="ECO:0007669"/>
    <property type="project" value="TreeGrafter"/>
</dbReference>
<dbReference type="InterPro" id="IPR020095">
    <property type="entry name" value="PsdUridine_synth_TruA_C"/>
</dbReference>
<dbReference type="RefSeq" id="XP_033595791.1">
    <property type="nucleotide sequence ID" value="XM_033747648.1"/>
</dbReference>
<dbReference type="InterPro" id="IPR020103">
    <property type="entry name" value="PsdUridine_synth_cat_dom_sf"/>
</dbReference>
<dbReference type="PANTHER" id="PTHR11142">
    <property type="entry name" value="PSEUDOURIDYLATE SYNTHASE"/>
    <property type="match status" value="1"/>
</dbReference>
<organism evidence="6 7">
    <name type="scientific">Pseudovirgaria hyperparasitica</name>
    <dbReference type="NCBI Taxonomy" id="470096"/>
    <lineage>
        <taxon>Eukaryota</taxon>
        <taxon>Fungi</taxon>
        <taxon>Dikarya</taxon>
        <taxon>Ascomycota</taxon>
        <taxon>Pezizomycotina</taxon>
        <taxon>Dothideomycetes</taxon>
        <taxon>Dothideomycetes incertae sedis</taxon>
        <taxon>Acrospermales</taxon>
        <taxon>Acrospermaceae</taxon>
        <taxon>Pseudovirgaria</taxon>
    </lineage>
</organism>
<evidence type="ECO:0000313" key="6">
    <source>
        <dbReference type="EMBL" id="KAF2753340.1"/>
    </source>
</evidence>
<protein>
    <submittedName>
        <fullName evidence="6">Pseudouridine synthase</fullName>
    </submittedName>
</protein>
<feature type="region of interest" description="Disordered" evidence="4">
    <location>
        <begin position="178"/>
        <end position="202"/>
    </location>
</feature>
<feature type="region of interest" description="Disordered" evidence="4">
    <location>
        <begin position="1"/>
        <end position="20"/>
    </location>
</feature>
<accession>A0A6A6VUP8</accession>
<dbReference type="GO" id="GO:1990481">
    <property type="term" value="P:mRNA pseudouridine synthesis"/>
    <property type="evidence" value="ECO:0007669"/>
    <property type="project" value="TreeGrafter"/>
</dbReference>
<dbReference type="PANTHER" id="PTHR11142:SF5">
    <property type="entry name" value="TRNA PSEUDOURIDINE(38_39) SYNTHASE"/>
    <property type="match status" value="1"/>
</dbReference>
<dbReference type="Gene3D" id="3.30.70.580">
    <property type="entry name" value="Pseudouridine synthase I, catalytic domain, N-terminal subdomain"/>
    <property type="match status" value="1"/>
</dbReference>
<dbReference type="InterPro" id="IPR020094">
    <property type="entry name" value="TruA/RsuA/RluB/E/F_N"/>
</dbReference>
<dbReference type="EMBL" id="ML996584">
    <property type="protein sequence ID" value="KAF2753340.1"/>
    <property type="molecule type" value="Genomic_DNA"/>
</dbReference>
<dbReference type="GO" id="GO:0009982">
    <property type="term" value="F:pseudouridine synthase activity"/>
    <property type="evidence" value="ECO:0007669"/>
    <property type="project" value="InterPro"/>
</dbReference>